<evidence type="ECO:0000313" key="3">
    <source>
        <dbReference type="Proteomes" id="UP000001745"/>
    </source>
</evidence>
<feature type="region of interest" description="Disordered" evidence="1">
    <location>
        <begin position="16"/>
        <end position="77"/>
    </location>
</feature>
<feature type="compositionally biased region" description="Basic and acidic residues" evidence="1">
    <location>
        <begin position="23"/>
        <end position="32"/>
    </location>
</feature>
<reference evidence="3" key="1">
    <citation type="journal article" date="2015" name="Genome Announc.">
        <title>Genome sequence of the AIDS-associated pathogen Penicillium marneffei (ATCC18224) and its near taxonomic relative Talaromyces stipitatus (ATCC10500).</title>
        <authorList>
            <person name="Nierman W.C."/>
            <person name="Fedorova-Abrams N.D."/>
            <person name="Andrianopoulos A."/>
        </authorList>
    </citation>
    <scope>NUCLEOTIDE SEQUENCE [LARGE SCALE GENOMIC DNA]</scope>
    <source>
        <strain evidence="3">ATCC 10500 / CBS 375.48 / QM 6759 / NRRL 1006</strain>
    </source>
</reference>
<proteinExistence type="predicted"/>
<organism evidence="2 3">
    <name type="scientific">Talaromyces stipitatus (strain ATCC 10500 / CBS 375.48 / QM 6759 / NRRL 1006)</name>
    <name type="common">Penicillium stipitatum</name>
    <dbReference type="NCBI Taxonomy" id="441959"/>
    <lineage>
        <taxon>Eukaryota</taxon>
        <taxon>Fungi</taxon>
        <taxon>Dikarya</taxon>
        <taxon>Ascomycota</taxon>
        <taxon>Pezizomycotina</taxon>
        <taxon>Eurotiomycetes</taxon>
        <taxon>Eurotiomycetidae</taxon>
        <taxon>Eurotiales</taxon>
        <taxon>Trichocomaceae</taxon>
        <taxon>Talaromyces</taxon>
        <taxon>Talaromyces sect. Talaromyces</taxon>
    </lineage>
</organism>
<evidence type="ECO:0000313" key="2">
    <source>
        <dbReference type="EMBL" id="EED18998.1"/>
    </source>
</evidence>
<protein>
    <submittedName>
        <fullName evidence="2">Uncharacterized protein</fullName>
    </submittedName>
</protein>
<dbReference type="Proteomes" id="UP000001745">
    <property type="component" value="Unassembled WGS sequence"/>
</dbReference>
<evidence type="ECO:0000256" key="1">
    <source>
        <dbReference type="SAM" id="MobiDB-lite"/>
    </source>
</evidence>
<dbReference type="EMBL" id="EQ962655">
    <property type="protein sequence ID" value="EED18998.1"/>
    <property type="molecule type" value="Genomic_DNA"/>
</dbReference>
<dbReference type="InParanoid" id="B8MCU6"/>
<dbReference type="VEuPathDB" id="FungiDB:TSTA_127060"/>
<dbReference type="PhylomeDB" id="B8MCU6"/>
<keyword evidence="3" id="KW-1185">Reference proteome</keyword>
<dbReference type="RefSeq" id="XP_002482990.1">
    <property type="nucleotide sequence ID" value="XM_002482945.1"/>
</dbReference>
<accession>B8MCU6</accession>
<name>B8MCU6_TALSN</name>
<dbReference type="AlphaFoldDB" id="B8MCU6"/>
<sequence>MFWCISKFDIKVEDNREDIDIPLEDRQQKDEAQEAEFQDIVPNPISNYEESDSEENDSEENNGEEGNTLPQPSKHALRKRRIILVEKHTDDKALPGTGDQASRRVWAWLGRKDDGFDYY</sequence>
<feature type="compositionally biased region" description="Acidic residues" evidence="1">
    <location>
        <begin position="49"/>
        <end position="63"/>
    </location>
</feature>
<dbReference type="HOGENOM" id="CLU_2063042_0_0_1"/>
<gene>
    <name evidence="2" type="ORF">TSTA_127060</name>
</gene>
<dbReference type="GeneID" id="8099133"/>